<evidence type="ECO:0000313" key="2">
    <source>
        <dbReference type="Proteomes" id="UP000054549"/>
    </source>
</evidence>
<keyword evidence="2" id="KW-1185">Reference proteome</keyword>
<organism evidence="1 2">
    <name type="scientific">Amanita muscaria (strain Koide BX008)</name>
    <dbReference type="NCBI Taxonomy" id="946122"/>
    <lineage>
        <taxon>Eukaryota</taxon>
        <taxon>Fungi</taxon>
        <taxon>Dikarya</taxon>
        <taxon>Basidiomycota</taxon>
        <taxon>Agaricomycotina</taxon>
        <taxon>Agaricomycetes</taxon>
        <taxon>Agaricomycetidae</taxon>
        <taxon>Agaricales</taxon>
        <taxon>Pluteineae</taxon>
        <taxon>Amanitaceae</taxon>
        <taxon>Amanita</taxon>
    </lineage>
</organism>
<protein>
    <submittedName>
        <fullName evidence="1">Uncharacterized protein</fullName>
    </submittedName>
</protein>
<proteinExistence type="predicted"/>
<sequence length="157" mass="17868">MQFYGKSSYDMICEVGFRSHCLQGLSHGSLVRRIMAKLPCVVCSDEYDLSAFHELIDPFRPRFRSCSGPMNRTSIYGSTCLAVSPPGCYCHLPNTTKRISNTACLPYHAYMDRPGIRKNCSRVLGWNSIKAPFFWNCDTHLEDRQTGTEVECLRLKV</sequence>
<evidence type="ECO:0000313" key="1">
    <source>
        <dbReference type="EMBL" id="KIL65345.1"/>
    </source>
</evidence>
<accession>A0A0C2SQ12</accession>
<name>A0A0C2SQ12_AMAMK</name>
<reference evidence="1 2" key="1">
    <citation type="submission" date="2014-04" db="EMBL/GenBank/DDBJ databases">
        <title>Evolutionary Origins and Diversification of the Mycorrhizal Mutualists.</title>
        <authorList>
            <consortium name="DOE Joint Genome Institute"/>
            <consortium name="Mycorrhizal Genomics Consortium"/>
            <person name="Kohler A."/>
            <person name="Kuo A."/>
            <person name="Nagy L.G."/>
            <person name="Floudas D."/>
            <person name="Copeland A."/>
            <person name="Barry K.W."/>
            <person name="Cichocki N."/>
            <person name="Veneault-Fourrey C."/>
            <person name="LaButti K."/>
            <person name="Lindquist E.A."/>
            <person name="Lipzen A."/>
            <person name="Lundell T."/>
            <person name="Morin E."/>
            <person name="Murat C."/>
            <person name="Riley R."/>
            <person name="Ohm R."/>
            <person name="Sun H."/>
            <person name="Tunlid A."/>
            <person name="Henrissat B."/>
            <person name="Grigoriev I.V."/>
            <person name="Hibbett D.S."/>
            <person name="Martin F."/>
        </authorList>
    </citation>
    <scope>NUCLEOTIDE SEQUENCE [LARGE SCALE GENOMIC DNA]</scope>
    <source>
        <strain evidence="1 2">Koide BX008</strain>
    </source>
</reference>
<dbReference type="EMBL" id="KN818243">
    <property type="protein sequence ID" value="KIL65345.1"/>
    <property type="molecule type" value="Genomic_DNA"/>
</dbReference>
<dbReference type="HOGENOM" id="CLU_1677386_0_0_1"/>
<dbReference type="AlphaFoldDB" id="A0A0C2SQ12"/>
<gene>
    <name evidence="1" type="ORF">M378DRAFT_538752</name>
</gene>
<dbReference type="InParanoid" id="A0A0C2SQ12"/>
<dbReference type="Proteomes" id="UP000054549">
    <property type="component" value="Unassembled WGS sequence"/>
</dbReference>